<organism evidence="2 3">
    <name type="scientific">Anthostomella pinea</name>
    <dbReference type="NCBI Taxonomy" id="933095"/>
    <lineage>
        <taxon>Eukaryota</taxon>
        <taxon>Fungi</taxon>
        <taxon>Dikarya</taxon>
        <taxon>Ascomycota</taxon>
        <taxon>Pezizomycotina</taxon>
        <taxon>Sordariomycetes</taxon>
        <taxon>Xylariomycetidae</taxon>
        <taxon>Xylariales</taxon>
        <taxon>Xylariaceae</taxon>
        <taxon>Anthostomella</taxon>
    </lineage>
</organism>
<accession>A0AAI8YL94</accession>
<evidence type="ECO:0000256" key="1">
    <source>
        <dbReference type="SAM" id="MobiDB-lite"/>
    </source>
</evidence>
<dbReference type="Proteomes" id="UP001295740">
    <property type="component" value="Unassembled WGS sequence"/>
</dbReference>
<dbReference type="AlphaFoldDB" id="A0AAI8YL94"/>
<feature type="compositionally biased region" description="Acidic residues" evidence="1">
    <location>
        <begin position="141"/>
        <end position="150"/>
    </location>
</feature>
<keyword evidence="3" id="KW-1185">Reference proteome</keyword>
<feature type="region of interest" description="Disordered" evidence="1">
    <location>
        <begin position="100"/>
        <end position="179"/>
    </location>
</feature>
<sequence>MAKQARRNLVNHYDFASYEVPTYRVNREARAYREQLAAAKEPGEALVPLTGTRPRVHIAPLVWFSDLSFSGEIDDGVSRYERIRAGIRNHVDVYWEEHNADHEADRSDPGDFEHSGIDDSEIEEDEASTSEEDDLRVLSGSDDEADDDGDPSSLGGITSSSGQQEDMEGMDIDGYPADPTSWPMVLVSRTQSVKRERAASNAYNISVQYVENGHTVQLRMWYGDGNLYVGPTVPASIQTAFNYTVPDTRADLLYITPSDTTTTASFPNLPDPTFLVLSNAPSASDPLFFTHSVAALGADAMLFWTRYESMLFPVPVPSPETRTWRRTSTSRRPRTRTWLAGVGAAGAWARRRWLWARMYGG</sequence>
<gene>
    <name evidence="2" type="ORF">KHLLAP_LOCUS9218</name>
</gene>
<name>A0AAI8YL94_9PEZI</name>
<comment type="caution">
    <text evidence="2">The sequence shown here is derived from an EMBL/GenBank/DDBJ whole genome shotgun (WGS) entry which is preliminary data.</text>
</comment>
<evidence type="ECO:0000313" key="3">
    <source>
        <dbReference type="Proteomes" id="UP001295740"/>
    </source>
</evidence>
<reference evidence="2" key="1">
    <citation type="submission" date="2023-10" db="EMBL/GenBank/DDBJ databases">
        <authorList>
            <person name="Hackl T."/>
        </authorList>
    </citation>
    <scope>NUCLEOTIDE SEQUENCE</scope>
</reference>
<protein>
    <submittedName>
        <fullName evidence="2">Uu.00g137760.m01.CDS01</fullName>
    </submittedName>
</protein>
<feature type="compositionally biased region" description="Basic and acidic residues" evidence="1">
    <location>
        <begin position="100"/>
        <end position="117"/>
    </location>
</feature>
<evidence type="ECO:0000313" key="2">
    <source>
        <dbReference type="EMBL" id="CAJ2508750.1"/>
    </source>
</evidence>
<dbReference type="EMBL" id="CAUWAG010000012">
    <property type="protein sequence ID" value="CAJ2508750.1"/>
    <property type="molecule type" value="Genomic_DNA"/>
</dbReference>
<feature type="compositionally biased region" description="Polar residues" evidence="1">
    <location>
        <begin position="155"/>
        <end position="164"/>
    </location>
</feature>
<proteinExistence type="predicted"/>
<feature type="compositionally biased region" description="Acidic residues" evidence="1">
    <location>
        <begin position="118"/>
        <end position="134"/>
    </location>
</feature>